<sequence length="150" mass="16614">MLVELDGSLPCSFKDLGSSLHISVIKSPNRRADSIGHGSLLKPEDVSTHAQYLITTILRPAQRVLRSQGQDPTELSTDEEFLPLDLSLITSVLTKWMDSRPIWTGKDRYGKPSFANKRDGNGLLISPSGWLSRTWNSPLHGSHFCCSRAP</sequence>
<organism evidence="1 2">
    <name type="scientific">Puccinia graminis f. sp. tritici</name>
    <dbReference type="NCBI Taxonomy" id="56615"/>
    <lineage>
        <taxon>Eukaryota</taxon>
        <taxon>Fungi</taxon>
        <taxon>Dikarya</taxon>
        <taxon>Basidiomycota</taxon>
        <taxon>Pucciniomycotina</taxon>
        <taxon>Pucciniomycetes</taxon>
        <taxon>Pucciniales</taxon>
        <taxon>Pucciniaceae</taxon>
        <taxon>Puccinia</taxon>
    </lineage>
</organism>
<reference evidence="1 2" key="1">
    <citation type="submission" date="2019-05" db="EMBL/GenBank/DDBJ databases">
        <title>Emergence of the Ug99 lineage of the wheat stem rust pathogen through somatic hybridization.</title>
        <authorList>
            <person name="Li F."/>
            <person name="Upadhyaya N.M."/>
            <person name="Sperschneider J."/>
            <person name="Matny O."/>
            <person name="Nguyen-Phuc H."/>
            <person name="Mago R."/>
            <person name="Raley C."/>
            <person name="Miller M.E."/>
            <person name="Silverstein K.A.T."/>
            <person name="Henningsen E."/>
            <person name="Hirsch C.D."/>
            <person name="Visser B."/>
            <person name="Pretorius Z.A."/>
            <person name="Steffenson B.J."/>
            <person name="Schwessinger B."/>
            <person name="Dodds P.N."/>
            <person name="Figueroa M."/>
        </authorList>
    </citation>
    <scope>NUCLEOTIDE SEQUENCE [LARGE SCALE GENOMIC DNA]</scope>
    <source>
        <strain evidence="1">21-0</strain>
    </source>
</reference>
<protein>
    <submittedName>
        <fullName evidence="1">Uncharacterized protein</fullName>
    </submittedName>
</protein>
<dbReference type="EMBL" id="VSWC01000119">
    <property type="protein sequence ID" value="KAA1082538.1"/>
    <property type="molecule type" value="Genomic_DNA"/>
</dbReference>
<keyword evidence="2" id="KW-1185">Reference proteome</keyword>
<comment type="caution">
    <text evidence="1">The sequence shown here is derived from an EMBL/GenBank/DDBJ whole genome shotgun (WGS) entry which is preliminary data.</text>
</comment>
<proteinExistence type="predicted"/>
<evidence type="ECO:0000313" key="2">
    <source>
        <dbReference type="Proteomes" id="UP000324748"/>
    </source>
</evidence>
<accession>A0A5B0N370</accession>
<name>A0A5B0N370_PUCGR</name>
<dbReference type="Proteomes" id="UP000324748">
    <property type="component" value="Unassembled WGS sequence"/>
</dbReference>
<evidence type="ECO:0000313" key="1">
    <source>
        <dbReference type="EMBL" id="KAA1082538.1"/>
    </source>
</evidence>
<gene>
    <name evidence="1" type="ORF">PGT21_006360</name>
</gene>
<dbReference type="AlphaFoldDB" id="A0A5B0N370"/>